<name>A0A1M4ZGN2_9FLAO</name>
<dbReference type="AlphaFoldDB" id="A0A1M4ZGN2"/>
<protein>
    <recommendedName>
        <fullName evidence="2">DUF6291 domain-containing protein</fullName>
    </recommendedName>
</protein>
<feature type="region of interest" description="Disordered" evidence="1">
    <location>
        <begin position="262"/>
        <end position="289"/>
    </location>
</feature>
<reference evidence="4" key="1">
    <citation type="submission" date="2016-11" db="EMBL/GenBank/DDBJ databases">
        <authorList>
            <person name="Varghese N."/>
            <person name="Submissions S."/>
        </authorList>
    </citation>
    <scope>NUCLEOTIDE SEQUENCE [LARGE SCALE GENOMIC DNA]</scope>
    <source>
        <strain evidence="4">YR203</strain>
    </source>
</reference>
<feature type="compositionally biased region" description="Basic and acidic residues" evidence="1">
    <location>
        <begin position="262"/>
        <end position="272"/>
    </location>
</feature>
<accession>A0A1M4ZGN2</accession>
<evidence type="ECO:0000256" key="1">
    <source>
        <dbReference type="SAM" id="MobiDB-lite"/>
    </source>
</evidence>
<dbReference type="Pfam" id="PF19808">
    <property type="entry name" value="DUF6291"/>
    <property type="match status" value="1"/>
</dbReference>
<feature type="compositionally biased region" description="Polar residues" evidence="1">
    <location>
        <begin position="273"/>
        <end position="289"/>
    </location>
</feature>
<dbReference type="InterPro" id="IPR046258">
    <property type="entry name" value="DUF6291"/>
</dbReference>
<evidence type="ECO:0000313" key="4">
    <source>
        <dbReference type="Proteomes" id="UP000184108"/>
    </source>
</evidence>
<dbReference type="RefSeq" id="WP_073172455.1">
    <property type="nucleotide sequence ID" value="NZ_FQVE01000002.1"/>
</dbReference>
<feature type="domain" description="DUF6291" evidence="2">
    <location>
        <begin position="29"/>
        <end position="106"/>
    </location>
</feature>
<feature type="region of interest" description="Disordered" evidence="1">
    <location>
        <begin position="94"/>
        <end position="123"/>
    </location>
</feature>
<dbReference type="Proteomes" id="UP000184108">
    <property type="component" value="Unassembled WGS sequence"/>
</dbReference>
<proteinExistence type="predicted"/>
<dbReference type="EMBL" id="FQVE01000002">
    <property type="protein sequence ID" value="SHF17135.1"/>
    <property type="molecule type" value="Genomic_DNA"/>
</dbReference>
<gene>
    <name evidence="3" type="ORF">SAMN02787073_1591</name>
</gene>
<organism evidence="3 4">
    <name type="scientific">Chryseobacterium vrystaatense</name>
    <dbReference type="NCBI Taxonomy" id="307480"/>
    <lineage>
        <taxon>Bacteria</taxon>
        <taxon>Pseudomonadati</taxon>
        <taxon>Bacteroidota</taxon>
        <taxon>Flavobacteriia</taxon>
        <taxon>Flavobacteriales</taxon>
        <taxon>Weeksellaceae</taxon>
        <taxon>Chryseobacterium group</taxon>
        <taxon>Chryseobacterium</taxon>
    </lineage>
</organism>
<feature type="compositionally biased region" description="Basic and acidic residues" evidence="1">
    <location>
        <begin position="106"/>
        <end position="116"/>
    </location>
</feature>
<evidence type="ECO:0000313" key="3">
    <source>
        <dbReference type="EMBL" id="SHF17135.1"/>
    </source>
</evidence>
<evidence type="ECO:0000259" key="2">
    <source>
        <dbReference type="Pfam" id="PF19808"/>
    </source>
</evidence>
<sequence length="289" mass="33090">MGYIQVIETWLKAFENYEIIEDMAKDKKSFVAYSDWNSTFKKLSDEEAGKLAKMMFSFVSDENPEAPDRITELIFEPIKNQMERDLEKYKEVRQKRVEAGRSGGKKSGETRSKTEQIEANASSDKANEANACFASKNEANEAVNVNGNVNVIVNDILLEKETKEENITKDFSEEFIPEEKKGEELFEPVTPAGEEKEKSSVKKEKGSRIVFRPPSLQEVQDYCNERKNGISSYGFVNFYQSKGWKVGNQPMKDWKAAIHTWETKNKENERSNGFKTKSNGNGLRQSVER</sequence>